<reference evidence="2" key="1">
    <citation type="journal article" date="2023" name="G3 (Bethesda)">
        <title>Whole genome assembly and annotation of the endangered Caribbean coral Acropora cervicornis.</title>
        <authorList>
            <person name="Selwyn J.D."/>
            <person name="Vollmer S.V."/>
        </authorList>
    </citation>
    <scope>NUCLEOTIDE SEQUENCE</scope>
    <source>
        <strain evidence="2">K2</strain>
    </source>
</reference>
<dbReference type="EMBL" id="JARQWQ010000073">
    <property type="protein sequence ID" value="KAK2554010.1"/>
    <property type="molecule type" value="Genomic_DNA"/>
</dbReference>
<proteinExistence type="predicted"/>
<dbReference type="Proteomes" id="UP001249851">
    <property type="component" value="Unassembled WGS sequence"/>
</dbReference>
<evidence type="ECO:0000256" key="1">
    <source>
        <dbReference type="SAM" id="MobiDB-lite"/>
    </source>
</evidence>
<organism evidence="2 3">
    <name type="scientific">Acropora cervicornis</name>
    <name type="common">Staghorn coral</name>
    <dbReference type="NCBI Taxonomy" id="6130"/>
    <lineage>
        <taxon>Eukaryota</taxon>
        <taxon>Metazoa</taxon>
        <taxon>Cnidaria</taxon>
        <taxon>Anthozoa</taxon>
        <taxon>Hexacorallia</taxon>
        <taxon>Scleractinia</taxon>
        <taxon>Astrocoeniina</taxon>
        <taxon>Acroporidae</taxon>
        <taxon>Acropora</taxon>
    </lineage>
</organism>
<dbReference type="AlphaFoldDB" id="A0AAD9Q3B2"/>
<feature type="region of interest" description="Disordered" evidence="1">
    <location>
        <begin position="1"/>
        <end position="22"/>
    </location>
</feature>
<evidence type="ECO:0000313" key="3">
    <source>
        <dbReference type="Proteomes" id="UP001249851"/>
    </source>
</evidence>
<comment type="caution">
    <text evidence="2">The sequence shown here is derived from an EMBL/GenBank/DDBJ whole genome shotgun (WGS) entry which is preliminary data.</text>
</comment>
<evidence type="ECO:0000313" key="2">
    <source>
        <dbReference type="EMBL" id="KAK2554010.1"/>
    </source>
</evidence>
<protein>
    <submittedName>
        <fullName evidence="2">Uncharacterized protein</fullName>
    </submittedName>
</protein>
<accession>A0AAD9Q3B2</accession>
<reference evidence="2" key="2">
    <citation type="journal article" date="2023" name="Science">
        <title>Genomic signatures of disease resistance in endangered staghorn corals.</title>
        <authorList>
            <person name="Vollmer S.V."/>
            <person name="Selwyn J.D."/>
            <person name="Despard B.A."/>
            <person name="Roesel C.L."/>
        </authorList>
    </citation>
    <scope>NUCLEOTIDE SEQUENCE</scope>
    <source>
        <strain evidence="2">K2</strain>
    </source>
</reference>
<keyword evidence="3" id="KW-1185">Reference proteome</keyword>
<gene>
    <name evidence="2" type="ORF">P5673_024724</name>
</gene>
<sequence length="63" mass="7243">MSRDRDRDWEKARRRRSGPAFANLTSVEGRAHIHKGWKKTEIKAVVSGEKSLSPVDPYQSIYS</sequence>
<name>A0AAD9Q3B2_ACRCE</name>
<feature type="compositionally biased region" description="Basic and acidic residues" evidence="1">
    <location>
        <begin position="1"/>
        <end position="11"/>
    </location>
</feature>